<keyword evidence="2" id="KW-1185">Reference proteome</keyword>
<protein>
    <submittedName>
        <fullName evidence="1">Uncharacterized protein</fullName>
    </submittedName>
</protein>
<accession>A0ABU5GYD2</accession>
<dbReference type="RefSeq" id="WP_321544923.1">
    <property type="nucleotide sequence ID" value="NZ_JAXIVS010000002.1"/>
</dbReference>
<evidence type="ECO:0000313" key="2">
    <source>
        <dbReference type="Proteomes" id="UP001291309"/>
    </source>
</evidence>
<comment type="caution">
    <text evidence="1">The sequence shown here is derived from an EMBL/GenBank/DDBJ whole genome shotgun (WGS) entry which is preliminary data.</text>
</comment>
<proteinExistence type="predicted"/>
<dbReference type="EMBL" id="JAXIVS010000002">
    <property type="protein sequence ID" value="MDY7226202.1"/>
    <property type="molecule type" value="Genomic_DNA"/>
</dbReference>
<dbReference type="Proteomes" id="UP001291309">
    <property type="component" value="Unassembled WGS sequence"/>
</dbReference>
<reference evidence="1 2" key="1">
    <citation type="submission" date="2023-12" db="EMBL/GenBank/DDBJ databases">
        <title>the genome sequence of Hyalangium sp. s54d21.</title>
        <authorList>
            <person name="Zhang X."/>
        </authorList>
    </citation>
    <scope>NUCLEOTIDE SEQUENCE [LARGE SCALE GENOMIC DNA]</scope>
    <source>
        <strain evidence="2">s54d21</strain>
    </source>
</reference>
<evidence type="ECO:0000313" key="1">
    <source>
        <dbReference type="EMBL" id="MDY7226202.1"/>
    </source>
</evidence>
<sequence>MKTPRLVHYALGLLGVLAGGMAVGAPSEPAISVKLPQASYNVRLTGNDIVSPHLQLHHSRKELRGRAFDASTVLSLKEDEVKGTIGGGLVNLKVSSQGDTLRGEGGFLGRPAEVRLSPMELYVYVGGCTYRLKNTEGTYIGPRSCDRVFAPPTEVTLPEVFQELTPAEQVALLLLSLG</sequence>
<name>A0ABU5GYD2_9BACT</name>
<gene>
    <name evidence="1" type="ORF">SYV04_07395</name>
</gene>
<organism evidence="1 2">
    <name type="scientific">Hyalangium rubrum</name>
    <dbReference type="NCBI Taxonomy" id="3103134"/>
    <lineage>
        <taxon>Bacteria</taxon>
        <taxon>Pseudomonadati</taxon>
        <taxon>Myxococcota</taxon>
        <taxon>Myxococcia</taxon>
        <taxon>Myxococcales</taxon>
        <taxon>Cystobacterineae</taxon>
        <taxon>Archangiaceae</taxon>
        <taxon>Hyalangium</taxon>
    </lineage>
</organism>